<dbReference type="InterPro" id="IPR011333">
    <property type="entry name" value="SKP1/BTB/POZ_sf"/>
</dbReference>
<evidence type="ECO:0000313" key="3">
    <source>
        <dbReference type="EMBL" id="OJJ29578.1"/>
    </source>
</evidence>
<dbReference type="EMBL" id="KV878220">
    <property type="protein sequence ID" value="OJJ29578.1"/>
    <property type="molecule type" value="Genomic_DNA"/>
</dbReference>
<feature type="region of interest" description="Disordered" evidence="1">
    <location>
        <begin position="124"/>
        <end position="143"/>
    </location>
</feature>
<dbReference type="InterPro" id="IPR000210">
    <property type="entry name" value="BTB/POZ_dom"/>
</dbReference>
<dbReference type="CDD" id="cd18186">
    <property type="entry name" value="BTB_POZ_ZBTB_KLHL-like"/>
    <property type="match status" value="1"/>
</dbReference>
<dbReference type="Proteomes" id="UP000184383">
    <property type="component" value="Unassembled WGS sequence"/>
</dbReference>
<accession>A0A1L9R3T3</accession>
<feature type="region of interest" description="Disordered" evidence="1">
    <location>
        <begin position="1"/>
        <end position="27"/>
    </location>
</feature>
<organism evidence="3 4">
    <name type="scientific">Aspergillus wentii DTO 134E9</name>
    <dbReference type="NCBI Taxonomy" id="1073089"/>
    <lineage>
        <taxon>Eukaryota</taxon>
        <taxon>Fungi</taxon>
        <taxon>Dikarya</taxon>
        <taxon>Ascomycota</taxon>
        <taxon>Pezizomycotina</taxon>
        <taxon>Eurotiomycetes</taxon>
        <taxon>Eurotiomycetidae</taxon>
        <taxon>Eurotiales</taxon>
        <taxon>Aspergillaceae</taxon>
        <taxon>Aspergillus</taxon>
        <taxon>Aspergillus subgen. Cremei</taxon>
    </lineage>
</organism>
<dbReference type="RefSeq" id="XP_040683255.1">
    <property type="nucleotide sequence ID" value="XM_040838229.1"/>
</dbReference>
<proteinExistence type="predicted"/>
<reference evidence="4" key="1">
    <citation type="journal article" date="2017" name="Genome Biol.">
        <title>Comparative genomics reveals high biological diversity and specific adaptations in the industrially and medically important fungal genus Aspergillus.</title>
        <authorList>
            <person name="de Vries R.P."/>
            <person name="Riley R."/>
            <person name="Wiebenga A."/>
            <person name="Aguilar-Osorio G."/>
            <person name="Amillis S."/>
            <person name="Uchima C.A."/>
            <person name="Anderluh G."/>
            <person name="Asadollahi M."/>
            <person name="Askin M."/>
            <person name="Barry K."/>
            <person name="Battaglia E."/>
            <person name="Bayram O."/>
            <person name="Benocci T."/>
            <person name="Braus-Stromeyer S.A."/>
            <person name="Caldana C."/>
            <person name="Canovas D."/>
            <person name="Cerqueira G.C."/>
            <person name="Chen F."/>
            <person name="Chen W."/>
            <person name="Choi C."/>
            <person name="Clum A."/>
            <person name="Dos Santos R.A."/>
            <person name="Damasio A.R."/>
            <person name="Diallinas G."/>
            <person name="Emri T."/>
            <person name="Fekete E."/>
            <person name="Flipphi M."/>
            <person name="Freyberg S."/>
            <person name="Gallo A."/>
            <person name="Gournas C."/>
            <person name="Habgood R."/>
            <person name="Hainaut M."/>
            <person name="Harispe M.L."/>
            <person name="Henrissat B."/>
            <person name="Hilden K.S."/>
            <person name="Hope R."/>
            <person name="Hossain A."/>
            <person name="Karabika E."/>
            <person name="Karaffa L."/>
            <person name="Karanyi Z."/>
            <person name="Krasevec N."/>
            <person name="Kuo A."/>
            <person name="Kusch H."/>
            <person name="LaButti K."/>
            <person name="Lagendijk E.L."/>
            <person name="Lapidus A."/>
            <person name="Levasseur A."/>
            <person name="Lindquist E."/>
            <person name="Lipzen A."/>
            <person name="Logrieco A.F."/>
            <person name="MacCabe A."/>
            <person name="Maekelae M.R."/>
            <person name="Malavazi I."/>
            <person name="Melin P."/>
            <person name="Meyer V."/>
            <person name="Mielnichuk N."/>
            <person name="Miskei M."/>
            <person name="Molnar A.P."/>
            <person name="Mule G."/>
            <person name="Ngan C.Y."/>
            <person name="Orejas M."/>
            <person name="Orosz E."/>
            <person name="Ouedraogo J.P."/>
            <person name="Overkamp K.M."/>
            <person name="Park H.-S."/>
            <person name="Perrone G."/>
            <person name="Piumi F."/>
            <person name="Punt P.J."/>
            <person name="Ram A.F."/>
            <person name="Ramon A."/>
            <person name="Rauscher S."/>
            <person name="Record E."/>
            <person name="Riano-Pachon D.M."/>
            <person name="Robert V."/>
            <person name="Roehrig J."/>
            <person name="Ruller R."/>
            <person name="Salamov A."/>
            <person name="Salih N.S."/>
            <person name="Samson R.A."/>
            <person name="Sandor E."/>
            <person name="Sanguinetti M."/>
            <person name="Schuetze T."/>
            <person name="Sepcic K."/>
            <person name="Shelest E."/>
            <person name="Sherlock G."/>
            <person name="Sophianopoulou V."/>
            <person name="Squina F.M."/>
            <person name="Sun H."/>
            <person name="Susca A."/>
            <person name="Todd R.B."/>
            <person name="Tsang A."/>
            <person name="Unkles S.E."/>
            <person name="van de Wiele N."/>
            <person name="van Rossen-Uffink D."/>
            <person name="Oliveira J.V."/>
            <person name="Vesth T.C."/>
            <person name="Visser J."/>
            <person name="Yu J.-H."/>
            <person name="Zhou M."/>
            <person name="Andersen M.R."/>
            <person name="Archer D.B."/>
            <person name="Baker S.E."/>
            <person name="Benoit I."/>
            <person name="Brakhage A.A."/>
            <person name="Braus G.H."/>
            <person name="Fischer R."/>
            <person name="Frisvad J.C."/>
            <person name="Goldman G.H."/>
            <person name="Houbraken J."/>
            <person name="Oakley B."/>
            <person name="Pocsi I."/>
            <person name="Scazzocchio C."/>
            <person name="Seiboth B."/>
            <person name="vanKuyk P.A."/>
            <person name="Wortman J."/>
            <person name="Dyer P.S."/>
            <person name="Grigoriev I.V."/>
        </authorList>
    </citation>
    <scope>NUCLEOTIDE SEQUENCE [LARGE SCALE GENOMIC DNA]</scope>
    <source>
        <strain evidence="4">DTO 134E9</strain>
    </source>
</reference>
<dbReference type="PANTHER" id="PTHR47843">
    <property type="entry name" value="BTB DOMAIN-CONTAINING PROTEIN-RELATED"/>
    <property type="match status" value="1"/>
</dbReference>
<dbReference type="PANTHER" id="PTHR47843:SF5">
    <property type="entry name" value="BTB_POZ DOMAIN PROTEIN"/>
    <property type="match status" value="1"/>
</dbReference>
<dbReference type="Gene3D" id="3.30.710.10">
    <property type="entry name" value="Potassium Channel Kv1.1, Chain A"/>
    <property type="match status" value="1"/>
</dbReference>
<dbReference type="STRING" id="1073089.A0A1L9R3T3"/>
<dbReference type="AlphaFoldDB" id="A0A1L9R3T3"/>
<dbReference type="GeneID" id="63754077"/>
<sequence length="336" mass="37831">MSFQMREDTGPSTTDDQQLDLPVPDTQDREGRETILDLISGLHLSSDYSDLRIICEDKIFPAHKLVVCSRSKYFHKACFAGFKETKASIHLDEKSPVLIEKMLEFLYTGNYTLGCRTTKVVNPQTDYDEGPRNDTENAGKPLIDCPSGKRTIDGHAAEMTADGFFDGSSMNEKQAPVHEPLEEGPIEKGNIVGPAVDILADCHPCYFHVRMYGEADYFMISDLKGKAKEKFLSSFLNCSEKESFSETIAELYSTRANYRELRKLAVEVIVDNLPLLRKGFTPVIDSKLMKSVPDFAIDLCIPAMDKYVSEPPNMKPYPFPSGFEYKGVDYMLRLPN</sequence>
<name>A0A1L9R3T3_ASPWE</name>
<evidence type="ECO:0000313" key="4">
    <source>
        <dbReference type="Proteomes" id="UP000184383"/>
    </source>
</evidence>
<evidence type="ECO:0000259" key="2">
    <source>
        <dbReference type="PROSITE" id="PS50097"/>
    </source>
</evidence>
<dbReference type="VEuPathDB" id="FungiDB:ASPWEDRAFT_55550"/>
<dbReference type="OrthoDB" id="6359816at2759"/>
<dbReference type="SUPFAM" id="SSF54695">
    <property type="entry name" value="POZ domain"/>
    <property type="match status" value="1"/>
</dbReference>
<evidence type="ECO:0000256" key="1">
    <source>
        <dbReference type="SAM" id="MobiDB-lite"/>
    </source>
</evidence>
<dbReference type="Pfam" id="PF00651">
    <property type="entry name" value="BTB"/>
    <property type="match status" value="1"/>
</dbReference>
<dbReference type="PROSITE" id="PS50097">
    <property type="entry name" value="BTB"/>
    <property type="match status" value="1"/>
</dbReference>
<feature type="domain" description="BTB" evidence="2">
    <location>
        <begin position="49"/>
        <end position="115"/>
    </location>
</feature>
<gene>
    <name evidence="3" type="ORF">ASPWEDRAFT_55550</name>
</gene>
<keyword evidence="4" id="KW-1185">Reference proteome</keyword>
<protein>
    <recommendedName>
        <fullName evidence="2">BTB domain-containing protein</fullName>
    </recommendedName>
</protein>